<dbReference type="PANTHER" id="PTHR35997:SF5">
    <property type="entry name" value="OS09G0539700 PROTEIN"/>
    <property type="match status" value="1"/>
</dbReference>
<dbReference type="EMBL" id="CACSLK010027752">
    <property type="protein sequence ID" value="CAA0828456.1"/>
    <property type="molecule type" value="Genomic_DNA"/>
</dbReference>
<feature type="compositionally biased region" description="Acidic residues" evidence="1">
    <location>
        <begin position="119"/>
        <end position="128"/>
    </location>
</feature>
<accession>A0A9N7RF14</accession>
<feature type="region of interest" description="Disordered" evidence="1">
    <location>
        <begin position="64"/>
        <end position="129"/>
    </location>
</feature>
<gene>
    <name evidence="3" type="ORF">SHERM_24151</name>
</gene>
<keyword evidence="4" id="KW-1185">Reference proteome</keyword>
<feature type="compositionally biased region" description="Basic and acidic residues" evidence="1">
    <location>
        <begin position="64"/>
        <end position="86"/>
    </location>
</feature>
<reference evidence="3" key="1">
    <citation type="submission" date="2019-12" db="EMBL/GenBank/DDBJ databases">
        <authorList>
            <person name="Scholes J."/>
        </authorList>
    </citation>
    <scope>NUCLEOTIDE SEQUENCE</scope>
</reference>
<evidence type="ECO:0000256" key="2">
    <source>
        <dbReference type="SAM" id="Phobius"/>
    </source>
</evidence>
<dbReference type="OrthoDB" id="1725777at2759"/>
<organism evidence="3 4">
    <name type="scientific">Striga hermonthica</name>
    <name type="common">Purple witchweed</name>
    <name type="synonym">Buchnera hermonthica</name>
    <dbReference type="NCBI Taxonomy" id="68872"/>
    <lineage>
        <taxon>Eukaryota</taxon>
        <taxon>Viridiplantae</taxon>
        <taxon>Streptophyta</taxon>
        <taxon>Embryophyta</taxon>
        <taxon>Tracheophyta</taxon>
        <taxon>Spermatophyta</taxon>
        <taxon>Magnoliopsida</taxon>
        <taxon>eudicotyledons</taxon>
        <taxon>Gunneridae</taxon>
        <taxon>Pentapetalae</taxon>
        <taxon>asterids</taxon>
        <taxon>lamiids</taxon>
        <taxon>Lamiales</taxon>
        <taxon>Orobanchaceae</taxon>
        <taxon>Buchnereae</taxon>
        <taxon>Striga</taxon>
    </lineage>
</organism>
<proteinExistence type="predicted"/>
<keyword evidence="2" id="KW-1133">Transmembrane helix</keyword>
<dbReference type="Proteomes" id="UP001153555">
    <property type="component" value="Unassembled WGS sequence"/>
</dbReference>
<dbReference type="PROSITE" id="PS51257">
    <property type="entry name" value="PROKAR_LIPOPROTEIN"/>
    <property type="match status" value="1"/>
</dbReference>
<keyword evidence="2" id="KW-0472">Membrane</keyword>
<keyword evidence="2" id="KW-0812">Transmembrane</keyword>
<dbReference type="PANTHER" id="PTHR35997">
    <property type="entry name" value="COTTON FIBER PROTEIN-RELATED"/>
    <property type="match status" value="1"/>
</dbReference>
<dbReference type="AlphaFoldDB" id="A0A9N7RF14"/>
<evidence type="ECO:0000256" key="1">
    <source>
        <dbReference type="SAM" id="MobiDB-lite"/>
    </source>
</evidence>
<feature type="transmembrane region" description="Helical" evidence="2">
    <location>
        <begin position="38"/>
        <end position="58"/>
    </location>
</feature>
<name>A0A9N7RF14_STRHE</name>
<feature type="transmembrane region" description="Helical" evidence="2">
    <location>
        <begin position="12"/>
        <end position="32"/>
    </location>
</feature>
<evidence type="ECO:0000313" key="4">
    <source>
        <dbReference type="Proteomes" id="UP001153555"/>
    </source>
</evidence>
<protein>
    <submittedName>
        <fullName evidence="3">Uncharacterized protein</fullName>
    </submittedName>
</protein>
<evidence type="ECO:0000313" key="3">
    <source>
        <dbReference type="EMBL" id="CAA0828456.1"/>
    </source>
</evidence>
<comment type="caution">
    <text evidence="3">The sequence shown here is derived from an EMBL/GenBank/DDBJ whole genome shotgun (WGS) entry which is preliminary data.</text>
</comment>
<sequence>MARDGKREEDQIQAVSFAAGMAACMACVQRAILVSVFVHWRIWAFLALNLLLLVILFMSKFQKVRADRESSRNSDFEKEKNAKEESEVPELESSVDCGSCDEKEVEFPEVAVEGKTVNEEEEDEDELSKEELNKRVEAFIAMFRQHLVCDAKGKSFEQQIY</sequence>